<gene>
    <name evidence="1" type="ORF">TASK_LOCUS10327</name>
</gene>
<reference evidence="3" key="1">
    <citation type="submission" date="2017-02" db="UniProtKB">
        <authorList>
            <consortium name="WormBaseParasite"/>
        </authorList>
    </citation>
    <scope>IDENTIFICATION</scope>
</reference>
<organism evidence="3">
    <name type="scientific">Taenia asiatica</name>
    <name type="common">Asian tapeworm</name>
    <dbReference type="NCBI Taxonomy" id="60517"/>
    <lineage>
        <taxon>Eukaryota</taxon>
        <taxon>Metazoa</taxon>
        <taxon>Spiralia</taxon>
        <taxon>Lophotrochozoa</taxon>
        <taxon>Platyhelminthes</taxon>
        <taxon>Cestoda</taxon>
        <taxon>Eucestoda</taxon>
        <taxon>Cyclophyllidea</taxon>
        <taxon>Taeniidae</taxon>
        <taxon>Taenia</taxon>
    </lineage>
</organism>
<dbReference type="WBParaSite" id="TASK_0001032601-mRNA-1">
    <property type="protein sequence ID" value="TASK_0001032601-mRNA-1"/>
    <property type="gene ID" value="TASK_0001032601"/>
</dbReference>
<name>A0A0R3WHI3_TAEAS</name>
<dbReference type="AlphaFoldDB" id="A0A0R3WHI3"/>
<evidence type="ECO:0000313" key="1">
    <source>
        <dbReference type="EMBL" id="VDK52108.1"/>
    </source>
</evidence>
<sequence>MCATVEVKEWEGRMGEKMVLPAAAALFGPGGEQPGRTHCAARFPRSDREKSTRSAATVPYHQLPHLNMVVRVAVRCGVV</sequence>
<reference evidence="1 2" key="2">
    <citation type="submission" date="2018-11" db="EMBL/GenBank/DDBJ databases">
        <authorList>
            <consortium name="Pathogen Informatics"/>
        </authorList>
    </citation>
    <scope>NUCLEOTIDE SEQUENCE [LARGE SCALE GENOMIC DNA]</scope>
</reference>
<evidence type="ECO:0000313" key="2">
    <source>
        <dbReference type="Proteomes" id="UP000282613"/>
    </source>
</evidence>
<keyword evidence="2" id="KW-1185">Reference proteome</keyword>
<proteinExistence type="predicted"/>
<dbReference type="Proteomes" id="UP000282613">
    <property type="component" value="Unassembled WGS sequence"/>
</dbReference>
<evidence type="ECO:0000313" key="3">
    <source>
        <dbReference type="WBParaSite" id="TASK_0001032601-mRNA-1"/>
    </source>
</evidence>
<protein>
    <submittedName>
        <fullName evidence="1 3">Uncharacterized protein</fullName>
    </submittedName>
</protein>
<dbReference type="EMBL" id="UYRS01023077">
    <property type="protein sequence ID" value="VDK52108.1"/>
    <property type="molecule type" value="Genomic_DNA"/>
</dbReference>
<accession>A0A0R3WHI3</accession>